<comment type="caution">
    <text evidence="8">The sequence shown here is derived from an EMBL/GenBank/DDBJ whole genome shotgun (WGS) entry which is preliminary data.</text>
</comment>
<dbReference type="OrthoDB" id="9794345at2"/>
<dbReference type="RefSeq" id="WP_036139218.1">
    <property type="nucleotide sequence ID" value="NZ_AVBH01000273.1"/>
</dbReference>
<evidence type="ECO:0000256" key="5">
    <source>
        <dbReference type="ARBA" id="ARBA00022692"/>
    </source>
</evidence>
<evidence type="ECO:0000256" key="4">
    <source>
        <dbReference type="ARBA" id="ARBA00022519"/>
    </source>
</evidence>
<dbReference type="GO" id="GO:0015627">
    <property type="term" value="C:type II protein secretion system complex"/>
    <property type="evidence" value="ECO:0007669"/>
    <property type="project" value="InterPro"/>
</dbReference>
<name>A0A0A0M6H1_9GAMM</name>
<evidence type="ECO:0000256" key="6">
    <source>
        <dbReference type="ARBA" id="ARBA00022989"/>
    </source>
</evidence>
<sequence>THRGGASQGGPGPLLAFVRRGWSNPDGASRASLQYVEYRLVDGRLERATRPMLDGASAGDSRVLLDGIVDAAIGYHHHGAWDHGWPGGAAELPSAVRLEVELQDLGRIEQLFLVTGRTL</sequence>
<keyword evidence="4" id="KW-0997">Cell inner membrane</keyword>
<organism evidence="8 9">
    <name type="scientific">Lysobacter defluvii IMMIB APB-9 = DSM 18482</name>
    <dbReference type="NCBI Taxonomy" id="1385515"/>
    <lineage>
        <taxon>Bacteria</taxon>
        <taxon>Pseudomonadati</taxon>
        <taxon>Pseudomonadota</taxon>
        <taxon>Gammaproteobacteria</taxon>
        <taxon>Lysobacterales</taxon>
        <taxon>Lysobacteraceae</taxon>
        <taxon>Novilysobacter</taxon>
    </lineage>
</organism>
<keyword evidence="5" id="KW-0812">Transmembrane</keyword>
<evidence type="ECO:0000256" key="1">
    <source>
        <dbReference type="ARBA" id="ARBA00004377"/>
    </source>
</evidence>
<dbReference type="SUPFAM" id="SSF54523">
    <property type="entry name" value="Pili subunits"/>
    <property type="match status" value="1"/>
</dbReference>
<dbReference type="InterPro" id="IPR010055">
    <property type="entry name" value="T2SS_protein-GspJ"/>
</dbReference>
<protein>
    <submittedName>
        <fullName evidence="8">Type II secretion system protein J</fullName>
    </submittedName>
</protein>
<dbReference type="EMBL" id="AVBH01000273">
    <property type="protein sequence ID" value="KGO97617.1"/>
    <property type="molecule type" value="Genomic_DNA"/>
</dbReference>
<keyword evidence="6" id="KW-1133">Transmembrane helix</keyword>
<dbReference type="Pfam" id="PF11612">
    <property type="entry name" value="T2SSJ"/>
    <property type="match status" value="1"/>
</dbReference>
<keyword evidence="9" id="KW-1185">Reference proteome</keyword>
<dbReference type="PANTHER" id="PTHR39583">
    <property type="entry name" value="TYPE II SECRETION SYSTEM PROTEIN J-RELATED"/>
    <property type="match status" value="1"/>
</dbReference>
<dbReference type="STRING" id="1385515.GCA_000423325_00549"/>
<gene>
    <name evidence="8" type="ORF">N791_09310</name>
</gene>
<keyword evidence="7" id="KW-0472">Membrane</keyword>
<evidence type="ECO:0000256" key="2">
    <source>
        <dbReference type="ARBA" id="ARBA00022475"/>
    </source>
</evidence>
<accession>A0A0A0M6H1</accession>
<dbReference type="InterPro" id="IPR051621">
    <property type="entry name" value="T2SS_protein_J"/>
</dbReference>
<dbReference type="AlphaFoldDB" id="A0A0A0M6H1"/>
<evidence type="ECO:0000256" key="3">
    <source>
        <dbReference type="ARBA" id="ARBA00022481"/>
    </source>
</evidence>
<keyword evidence="3" id="KW-0488">Methylation</keyword>
<evidence type="ECO:0000313" key="9">
    <source>
        <dbReference type="Proteomes" id="UP000030003"/>
    </source>
</evidence>
<dbReference type="InterPro" id="IPR045584">
    <property type="entry name" value="Pilin-like"/>
</dbReference>
<dbReference type="GO" id="GO:0015628">
    <property type="term" value="P:protein secretion by the type II secretion system"/>
    <property type="evidence" value="ECO:0007669"/>
    <property type="project" value="InterPro"/>
</dbReference>
<dbReference type="Proteomes" id="UP000030003">
    <property type="component" value="Unassembled WGS sequence"/>
</dbReference>
<dbReference type="NCBIfam" id="TIGR01711">
    <property type="entry name" value="gspJ"/>
    <property type="match status" value="1"/>
</dbReference>
<proteinExistence type="predicted"/>
<dbReference type="eggNOG" id="COG4795">
    <property type="taxonomic scope" value="Bacteria"/>
</dbReference>
<feature type="non-terminal residue" evidence="8">
    <location>
        <position position="1"/>
    </location>
</feature>
<dbReference type="Gene3D" id="2.10.70.20">
    <property type="entry name" value="gspk-gspi-gspj complex like domains"/>
    <property type="match status" value="1"/>
</dbReference>
<keyword evidence="2" id="KW-1003">Cell membrane</keyword>
<comment type="subcellular location">
    <subcellularLocation>
        <location evidence="1">Cell inner membrane</location>
        <topology evidence="1">Single-pass membrane protein</topology>
    </subcellularLocation>
</comment>
<dbReference type="Gene3D" id="3.10.610.10">
    <property type="entry name" value="GSPII I/J protein-like"/>
    <property type="match status" value="1"/>
</dbReference>
<reference evidence="8 9" key="1">
    <citation type="submission" date="2013-08" db="EMBL/GenBank/DDBJ databases">
        <title>Genomic analysis of Lysobacter defluvii.</title>
        <authorList>
            <person name="Wang Q."/>
            <person name="Wang G."/>
        </authorList>
    </citation>
    <scope>NUCLEOTIDE SEQUENCE [LARGE SCALE GENOMIC DNA]</scope>
    <source>
        <strain evidence="8 9">IMMIB APB-9</strain>
    </source>
</reference>
<evidence type="ECO:0000256" key="7">
    <source>
        <dbReference type="ARBA" id="ARBA00023136"/>
    </source>
</evidence>
<evidence type="ECO:0000313" key="8">
    <source>
        <dbReference type="EMBL" id="KGO97617.1"/>
    </source>
</evidence>
<dbReference type="GO" id="GO:0005886">
    <property type="term" value="C:plasma membrane"/>
    <property type="evidence" value="ECO:0007669"/>
    <property type="project" value="UniProtKB-SubCell"/>
</dbReference>
<dbReference type="PANTHER" id="PTHR39583:SF2">
    <property type="entry name" value="TYPE II SECRETION SYSTEM PROTEIN J"/>
    <property type="match status" value="1"/>
</dbReference>